<evidence type="ECO:0000313" key="1">
    <source>
        <dbReference type="EMBL" id="QHS82735.1"/>
    </source>
</evidence>
<organism evidence="1">
    <name type="scientific">viral metagenome</name>
    <dbReference type="NCBI Taxonomy" id="1070528"/>
    <lineage>
        <taxon>unclassified sequences</taxon>
        <taxon>metagenomes</taxon>
        <taxon>organismal metagenomes</taxon>
    </lineage>
</organism>
<dbReference type="AlphaFoldDB" id="A0A6C0AU24"/>
<sequence length="111" mass="13507">MLPIEMINEILSFNNRKMVLHKTTKEYHICFLTYNSYQPIGDIYKSVKFYGTNHFKCVCNYFVKWYEISYEDKWQMRYLIKMHKPCGDEEEYSGYVYNKKPVTLTDTILQI</sequence>
<accession>A0A6C0AU24</accession>
<protein>
    <submittedName>
        <fullName evidence="1">Uncharacterized protein</fullName>
    </submittedName>
</protein>
<reference evidence="1" key="1">
    <citation type="journal article" date="2020" name="Nature">
        <title>Giant virus diversity and host interactions through global metagenomics.</title>
        <authorList>
            <person name="Schulz F."/>
            <person name="Roux S."/>
            <person name="Paez-Espino D."/>
            <person name="Jungbluth S."/>
            <person name="Walsh D.A."/>
            <person name="Denef V.J."/>
            <person name="McMahon K.D."/>
            <person name="Konstantinidis K.T."/>
            <person name="Eloe-Fadrosh E.A."/>
            <person name="Kyrpides N.C."/>
            <person name="Woyke T."/>
        </authorList>
    </citation>
    <scope>NUCLEOTIDE SEQUENCE</scope>
    <source>
        <strain evidence="1">GVMAG-S-1101171-111</strain>
    </source>
</reference>
<dbReference type="EMBL" id="MN740804">
    <property type="protein sequence ID" value="QHS82735.1"/>
    <property type="molecule type" value="Genomic_DNA"/>
</dbReference>
<proteinExistence type="predicted"/>
<name>A0A6C0AU24_9ZZZZ</name>